<dbReference type="AlphaFoldDB" id="A0A252F3I4"/>
<accession>A0A252F3I4</accession>
<dbReference type="RefSeq" id="WP_087019847.1">
    <property type="nucleotide sequence ID" value="NZ_CP178353.1"/>
</dbReference>
<evidence type="ECO:0000313" key="2">
    <source>
        <dbReference type="EMBL" id="OUM20299.1"/>
    </source>
</evidence>
<gene>
    <name evidence="2" type="ORF">CBW42_08265</name>
</gene>
<dbReference type="InterPro" id="IPR001173">
    <property type="entry name" value="Glyco_trans_2-like"/>
</dbReference>
<sequence length="305" mass="35182">MNNPLISVVVTTHKREVSEIRRAIDSVLNQTYQNLELTIVDDSPESYEHRNEVKAFCESISDERVTYIQHEKNSGACVARNTGLAHSKGEFISFLDDDDEFLPFRMEKMIGYFSDQNVVLVYADAAMYQNGKYENKNYSDLQKPRTGQVYDEIMKADFIGSTSMAMLRTDILRKAGGFNPEMEACQDWETWIRVARYGEVAYCPEVVFNYYAYDGNGKDARITNDTNRRIRAVRHLNELHADYLKEHKDALAVRKAYEMRLHIKNSDIKSAVACYRDVLSARPTAILSNLILLKAFGRLWIKKKQ</sequence>
<dbReference type="PANTHER" id="PTHR43685">
    <property type="entry name" value="GLYCOSYLTRANSFERASE"/>
    <property type="match status" value="1"/>
</dbReference>
<dbReference type="OrthoDB" id="9785185at2"/>
<dbReference type="PANTHER" id="PTHR43685:SF2">
    <property type="entry name" value="GLYCOSYLTRANSFERASE 2-LIKE DOMAIN-CONTAINING PROTEIN"/>
    <property type="match status" value="1"/>
</dbReference>
<organism evidence="2 3">
    <name type="scientific">Butyricicoccus porcorum</name>
    <dbReference type="NCBI Taxonomy" id="1945634"/>
    <lineage>
        <taxon>Bacteria</taxon>
        <taxon>Bacillati</taxon>
        <taxon>Bacillota</taxon>
        <taxon>Clostridia</taxon>
        <taxon>Eubacteriales</taxon>
        <taxon>Butyricicoccaceae</taxon>
        <taxon>Butyricicoccus</taxon>
    </lineage>
</organism>
<comment type="caution">
    <text evidence="2">The sequence shown here is derived from an EMBL/GenBank/DDBJ whole genome shotgun (WGS) entry which is preliminary data.</text>
</comment>
<proteinExistence type="predicted"/>
<feature type="domain" description="Glycosyltransferase 2-like" evidence="1">
    <location>
        <begin position="7"/>
        <end position="174"/>
    </location>
</feature>
<name>A0A252F3I4_9FIRM</name>
<dbReference type="InterPro" id="IPR029044">
    <property type="entry name" value="Nucleotide-diphossugar_trans"/>
</dbReference>
<dbReference type="SUPFAM" id="SSF53448">
    <property type="entry name" value="Nucleotide-diphospho-sugar transferases"/>
    <property type="match status" value="1"/>
</dbReference>
<reference evidence="2 3" key="1">
    <citation type="submission" date="2017-05" db="EMBL/GenBank/DDBJ databases">
        <title>Butyricicoccus porcorum sp. nov. a butyrate-producing bacterium from the swine intestinal tract.</title>
        <authorList>
            <person name="Trachsel J."/>
            <person name="Humphrey S."/>
            <person name="Allen H.K."/>
        </authorList>
    </citation>
    <scope>NUCLEOTIDE SEQUENCE [LARGE SCALE GENOMIC DNA]</scope>
    <source>
        <strain evidence="2">BB10</strain>
    </source>
</reference>
<protein>
    <recommendedName>
        <fullName evidence="1">Glycosyltransferase 2-like domain-containing protein</fullName>
    </recommendedName>
</protein>
<keyword evidence="3" id="KW-1185">Reference proteome</keyword>
<dbReference type="Gene3D" id="3.90.550.10">
    <property type="entry name" value="Spore Coat Polysaccharide Biosynthesis Protein SpsA, Chain A"/>
    <property type="match status" value="1"/>
</dbReference>
<evidence type="ECO:0000259" key="1">
    <source>
        <dbReference type="Pfam" id="PF00535"/>
    </source>
</evidence>
<dbReference type="Proteomes" id="UP000194903">
    <property type="component" value="Unassembled WGS sequence"/>
</dbReference>
<evidence type="ECO:0000313" key="3">
    <source>
        <dbReference type="Proteomes" id="UP000194903"/>
    </source>
</evidence>
<dbReference type="EMBL" id="NHOC01000006">
    <property type="protein sequence ID" value="OUM20299.1"/>
    <property type="molecule type" value="Genomic_DNA"/>
</dbReference>
<dbReference type="InterPro" id="IPR050834">
    <property type="entry name" value="Glycosyltransf_2"/>
</dbReference>
<dbReference type="Pfam" id="PF00535">
    <property type="entry name" value="Glycos_transf_2"/>
    <property type="match status" value="1"/>
</dbReference>